<dbReference type="Gene3D" id="3.40.47.10">
    <property type="match status" value="2"/>
</dbReference>
<comment type="similarity">
    <text evidence="1 4">Belongs to the thiolase-like superfamily. Beta-ketoacyl-ACP synthases family.</text>
</comment>
<evidence type="ECO:0000256" key="3">
    <source>
        <dbReference type="ARBA" id="ARBA00023315"/>
    </source>
</evidence>
<evidence type="ECO:0000313" key="7">
    <source>
        <dbReference type="Proteomes" id="UP001501447"/>
    </source>
</evidence>
<dbReference type="Pfam" id="PF02801">
    <property type="entry name" value="Ketoacyl-synt_C"/>
    <property type="match status" value="1"/>
</dbReference>
<name>A0ABP6CWJ7_9ACTN</name>
<keyword evidence="2 4" id="KW-0808">Transferase</keyword>
<dbReference type="PANTHER" id="PTHR11712:SF347">
    <property type="entry name" value="BETA KETOACYL-ACYL CARRIER PROTEIN SYNTHASE"/>
    <property type="match status" value="1"/>
</dbReference>
<dbReference type="SUPFAM" id="SSF53901">
    <property type="entry name" value="Thiolase-like"/>
    <property type="match status" value="2"/>
</dbReference>
<evidence type="ECO:0000259" key="5">
    <source>
        <dbReference type="PROSITE" id="PS52004"/>
    </source>
</evidence>
<dbReference type="RefSeq" id="WP_344568225.1">
    <property type="nucleotide sequence ID" value="NZ_BAAARJ010000015.1"/>
</dbReference>
<dbReference type="InterPro" id="IPR018201">
    <property type="entry name" value="Ketoacyl_synth_AS"/>
</dbReference>
<accession>A0ABP6CWJ7</accession>
<feature type="domain" description="Ketosynthase family 3 (KS3)" evidence="5">
    <location>
        <begin position="3"/>
        <end position="405"/>
    </location>
</feature>
<protein>
    <submittedName>
        <fullName evidence="6">Beta-ketoacyl-[acyl-carrier-protein] synthase family protein</fullName>
    </submittedName>
</protein>
<dbReference type="InterPro" id="IPR014031">
    <property type="entry name" value="Ketoacyl_synth_C"/>
</dbReference>
<evidence type="ECO:0000256" key="4">
    <source>
        <dbReference type="RuleBase" id="RU003694"/>
    </source>
</evidence>
<sequence length="405" mass="41179">MTRSAIAVTGMGLVGPGGIGVEANWQAALAGTATAAQDEALAGLPVRISCRVPAFDADRALGARQAHRLDRSSQFALLAAREAVADAGLDPGTWDGARTGVAFGTAGGGAGTFEAQHRTLLDEGPHRVSPLTLPMHLPNMVAGQLGIDLGARGPNLTVSTACASAATAIQTACDLLQLGRCDVVVTGGSDALLTSVTMAAFAQMGALSRHTDPATASRPFDLHRDGFVAGEGAGVLVLERLSDAAARGARVHGRIVGCGSTADAHHVTAPDPQGQGMEGALRQALADADAAPGDVDHVNAHGTSTPQNDRLETEMLRRVLPGDPPVTSAKGVMGHLLGAAGAMEAILTLRTLREQKIPATANLTTPDPAIRANVVAGRPLPHPMELAVSNSFGFGGQNAVLVLAR</sequence>
<dbReference type="PANTHER" id="PTHR11712">
    <property type="entry name" value="POLYKETIDE SYNTHASE-RELATED"/>
    <property type="match status" value="1"/>
</dbReference>
<evidence type="ECO:0000256" key="1">
    <source>
        <dbReference type="ARBA" id="ARBA00008467"/>
    </source>
</evidence>
<reference evidence="7" key="1">
    <citation type="journal article" date="2019" name="Int. J. Syst. Evol. Microbiol.">
        <title>The Global Catalogue of Microorganisms (GCM) 10K type strain sequencing project: providing services to taxonomists for standard genome sequencing and annotation.</title>
        <authorList>
            <consortium name="The Broad Institute Genomics Platform"/>
            <consortium name="The Broad Institute Genome Sequencing Center for Infectious Disease"/>
            <person name="Wu L."/>
            <person name="Ma J."/>
        </authorList>
    </citation>
    <scope>NUCLEOTIDE SEQUENCE [LARGE SCALE GENOMIC DNA]</scope>
    <source>
        <strain evidence="7">JCM 16373</strain>
    </source>
</reference>
<organism evidence="6 7">
    <name type="scientific">Streptomyces axinellae</name>
    <dbReference type="NCBI Taxonomy" id="552788"/>
    <lineage>
        <taxon>Bacteria</taxon>
        <taxon>Bacillati</taxon>
        <taxon>Actinomycetota</taxon>
        <taxon>Actinomycetes</taxon>
        <taxon>Kitasatosporales</taxon>
        <taxon>Streptomycetaceae</taxon>
        <taxon>Streptomyces</taxon>
    </lineage>
</organism>
<dbReference type="EMBL" id="BAAARJ010000015">
    <property type="protein sequence ID" value="GAA2625988.1"/>
    <property type="molecule type" value="Genomic_DNA"/>
</dbReference>
<dbReference type="SMART" id="SM00825">
    <property type="entry name" value="PKS_KS"/>
    <property type="match status" value="1"/>
</dbReference>
<dbReference type="PROSITE" id="PS52004">
    <property type="entry name" value="KS3_2"/>
    <property type="match status" value="1"/>
</dbReference>
<dbReference type="Pfam" id="PF00109">
    <property type="entry name" value="ketoacyl-synt"/>
    <property type="match status" value="1"/>
</dbReference>
<dbReference type="InterPro" id="IPR016039">
    <property type="entry name" value="Thiolase-like"/>
</dbReference>
<dbReference type="NCBIfam" id="NF005589">
    <property type="entry name" value="PRK07314.1"/>
    <property type="match status" value="1"/>
</dbReference>
<dbReference type="CDD" id="cd00834">
    <property type="entry name" value="KAS_I_II"/>
    <property type="match status" value="1"/>
</dbReference>
<dbReference type="InterPro" id="IPR020841">
    <property type="entry name" value="PKS_Beta-ketoAc_synthase_dom"/>
</dbReference>
<gene>
    <name evidence="6" type="ORF">GCM10009863_45950</name>
</gene>
<proteinExistence type="inferred from homology"/>
<dbReference type="Proteomes" id="UP001501447">
    <property type="component" value="Unassembled WGS sequence"/>
</dbReference>
<dbReference type="PROSITE" id="PS00606">
    <property type="entry name" value="KS3_1"/>
    <property type="match status" value="1"/>
</dbReference>
<dbReference type="InterPro" id="IPR000794">
    <property type="entry name" value="Beta-ketoacyl_synthase"/>
</dbReference>
<evidence type="ECO:0000313" key="6">
    <source>
        <dbReference type="EMBL" id="GAA2625988.1"/>
    </source>
</evidence>
<keyword evidence="3" id="KW-0012">Acyltransferase</keyword>
<dbReference type="InterPro" id="IPR014030">
    <property type="entry name" value="Ketoacyl_synth_N"/>
</dbReference>
<comment type="caution">
    <text evidence="6">The sequence shown here is derived from an EMBL/GenBank/DDBJ whole genome shotgun (WGS) entry which is preliminary data.</text>
</comment>
<keyword evidence="7" id="KW-1185">Reference proteome</keyword>
<evidence type="ECO:0000256" key="2">
    <source>
        <dbReference type="ARBA" id="ARBA00022679"/>
    </source>
</evidence>